<accession>A0A936ZAJ4</accession>
<dbReference type="AlphaFoldDB" id="A0A936ZAJ4"/>
<evidence type="ECO:0000313" key="1">
    <source>
        <dbReference type="EMBL" id="MBL0402904.1"/>
    </source>
</evidence>
<gene>
    <name evidence="1" type="ORF">JKG68_02880</name>
</gene>
<dbReference type="RefSeq" id="WP_202055693.1">
    <property type="nucleotide sequence ID" value="NZ_JAEQMY010000003.1"/>
</dbReference>
<keyword evidence="2" id="KW-1185">Reference proteome</keyword>
<reference evidence="1" key="1">
    <citation type="submission" date="2021-01" db="EMBL/GenBank/DDBJ databases">
        <title>Microvirga sp.</title>
        <authorList>
            <person name="Kim M.K."/>
        </authorList>
    </citation>
    <scope>NUCLEOTIDE SEQUENCE</scope>
    <source>
        <strain evidence="1">5420S-16</strain>
    </source>
</reference>
<dbReference type="EMBL" id="JAEQMY010000003">
    <property type="protein sequence ID" value="MBL0402904.1"/>
    <property type="molecule type" value="Genomic_DNA"/>
</dbReference>
<sequence length="120" mass="14229">MTLDDIVDLIHADHQSSLGRLLHMFRTNGFPEGCTEESIITMLELARDFRIEEAEELVERWPIIVSTENWSTWIEMDASKEEVREWARENLHGGWDFHHGLKLVSFENDVDAVFFKLRWR</sequence>
<organism evidence="1 2">
    <name type="scientific">Microvirga aerilata</name>
    <dbReference type="NCBI Taxonomy" id="670292"/>
    <lineage>
        <taxon>Bacteria</taxon>
        <taxon>Pseudomonadati</taxon>
        <taxon>Pseudomonadota</taxon>
        <taxon>Alphaproteobacteria</taxon>
        <taxon>Hyphomicrobiales</taxon>
        <taxon>Methylobacteriaceae</taxon>
        <taxon>Microvirga</taxon>
    </lineage>
</organism>
<protein>
    <submittedName>
        <fullName evidence="1">Uncharacterized protein</fullName>
    </submittedName>
</protein>
<proteinExistence type="predicted"/>
<evidence type="ECO:0000313" key="2">
    <source>
        <dbReference type="Proteomes" id="UP000605848"/>
    </source>
</evidence>
<comment type="caution">
    <text evidence="1">The sequence shown here is derived from an EMBL/GenBank/DDBJ whole genome shotgun (WGS) entry which is preliminary data.</text>
</comment>
<name>A0A936ZAJ4_9HYPH</name>
<dbReference type="Proteomes" id="UP000605848">
    <property type="component" value="Unassembled WGS sequence"/>
</dbReference>